<dbReference type="InterPro" id="IPR036259">
    <property type="entry name" value="MFS_trans_sf"/>
</dbReference>
<dbReference type="EMBL" id="OC956614">
    <property type="protein sequence ID" value="CAD7664894.1"/>
    <property type="molecule type" value="Genomic_DNA"/>
</dbReference>
<dbReference type="GO" id="GO:0016020">
    <property type="term" value="C:membrane"/>
    <property type="evidence" value="ECO:0007669"/>
    <property type="project" value="UniProtKB-SubCell"/>
</dbReference>
<feature type="transmembrane region" description="Helical" evidence="2">
    <location>
        <begin position="27"/>
        <end position="49"/>
    </location>
</feature>
<dbReference type="Proteomes" id="UP000728032">
    <property type="component" value="Unassembled WGS sequence"/>
</dbReference>
<dbReference type="GO" id="GO:0008028">
    <property type="term" value="F:monocarboxylic acid transmembrane transporter activity"/>
    <property type="evidence" value="ECO:0007669"/>
    <property type="project" value="TreeGrafter"/>
</dbReference>
<dbReference type="EMBL" id="CAJPVJ010041789">
    <property type="protein sequence ID" value="CAG2182031.1"/>
    <property type="molecule type" value="Genomic_DNA"/>
</dbReference>
<feature type="domain" description="Major facilitator superfamily (MFS) profile" evidence="3">
    <location>
        <begin position="1"/>
        <end position="141"/>
    </location>
</feature>
<dbReference type="AlphaFoldDB" id="A0A7R9R1C2"/>
<keyword evidence="2" id="KW-0472">Membrane</keyword>
<keyword evidence="2" id="KW-1133">Transmembrane helix</keyword>
<dbReference type="Pfam" id="PF07690">
    <property type="entry name" value="MFS_1"/>
    <property type="match status" value="1"/>
</dbReference>
<organism evidence="4">
    <name type="scientific">Oppiella nova</name>
    <dbReference type="NCBI Taxonomy" id="334625"/>
    <lineage>
        <taxon>Eukaryota</taxon>
        <taxon>Metazoa</taxon>
        <taxon>Ecdysozoa</taxon>
        <taxon>Arthropoda</taxon>
        <taxon>Chelicerata</taxon>
        <taxon>Arachnida</taxon>
        <taxon>Acari</taxon>
        <taxon>Acariformes</taxon>
        <taxon>Sarcoptiformes</taxon>
        <taxon>Oribatida</taxon>
        <taxon>Brachypylina</taxon>
        <taxon>Oppioidea</taxon>
        <taxon>Oppiidae</taxon>
        <taxon>Oppiella</taxon>
    </lineage>
</organism>
<accession>A0A7R9R1C2</accession>
<evidence type="ECO:0000259" key="3">
    <source>
        <dbReference type="PROSITE" id="PS50850"/>
    </source>
</evidence>
<dbReference type="PANTHER" id="PTHR11360">
    <property type="entry name" value="MONOCARBOXYLATE TRANSPORTER"/>
    <property type="match status" value="1"/>
</dbReference>
<evidence type="ECO:0000256" key="1">
    <source>
        <dbReference type="ARBA" id="ARBA00004141"/>
    </source>
</evidence>
<dbReference type="Gene3D" id="1.20.1250.20">
    <property type="entry name" value="MFS general substrate transporter like domains"/>
    <property type="match status" value="1"/>
</dbReference>
<name>A0A7R9R1C2_9ACAR</name>
<evidence type="ECO:0000313" key="5">
    <source>
        <dbReference type="Proteomes" id="UP000728032"/>
    </source>
</evidence>
<dbReference type="InterPro" id="IPR050327">
    <property type="entry name" value="Proton-linked_MCT"/>
</dbReference>
<dbReference type="SUPFAM" id="SSF103473">
    <property type="entry name" value="MFS general substrate transporter"/>
    <property type="match status" value="1"/>
</dbReference>
<feature type="transmembrane region" description="Helical" evidence="2">
    <location>
        <begin position="56"/>
        <end position="75"/>
    </location>
</feature>
<protein>
    <recommendedName>
        <fullName evidence="3">Major facilitator superfamily (MFS) profile domain-containing protein</fullName>
    </recommendedName>
</protein>
<dbReference type="OrthoDB" id="6499973at2759"/>
<keyword evidence="5" id="KW-1185">Reference proteome</keyword>
<feature type="non-terminal residue" evidence="4">
    <location>
        <position position="141"/>
    </location>
</feature>
<reference evidence="4" key="1">
    <citation type="submission" date="2020-11" db="EMBL/GenBank/DDBJ databases">
        <authorList>
            <person name="Tran Van P."/>
        </authorList>
    </citation>
    <scope>NUCLEOTIDE SEQUENCE</scope>
</reference>
<proteinExistence type="predicted"/>
<dbReference type="InterPro" id="IPR011701">
    <property type="entry name" value="MFS"/>
</dbReference>
<dbReference type="PROSITE" id="PS50850">
    <property type="entry name" value="MFS"/>
    <property type="match status" value="1"/>
</dbReference>
<gene>
    <name evidence="4" type="ORF">ONB1V03_LOCUS21452</name>
</gene>
<keyword evidence="2" id="KW-0812">Transmembrane</keyword>
<comment type="subcellular location">
    <subcellularLocation>
        <location evidence="1">Membrane</location>
        <topology evidence="1">Multi-pass membrane protein</topology>
    </subcellularLocation>
</comment>
<evidence type="ECO:0000256" key="2">
    <source>
        <dbReference type="SAM" id="Phobius"/>
    </source>
</evidence>
<evidence type="ECO:0000313" key="4">
    <source>
        <dbReference type="EMBL" id="CAD7664894.1"/>
    </source>
</evidence>
<feature type="transmembrane region" description="Helical" evidence="2">
    <location>
        <begin position="87"/>
        <end position="105"/>
    </location>
</feature>
<sequence>MGSVIAFIALLLSTIAPNIEVLMLTYGVMGGVGFGMIYLPAIVSVGYYFTTRRALATGLAVCGSGVGAFMFAPMTQYLLTKMDWKNTLMILAALALHCSVFGALMRPLNVHAEAIVVDESSTRTSDRKPLLQRIAEEKRRR</sequence>
<dbReference type="InterPro" id="IPR020846">
    <property type="entry name" value="MFS_dom"/>
</dbReference>
<dbReference type="PANTHER" id="PTHR11360:SF286">
    <property type="entry name" value="GH22266P"/>
    <property type="match status" value="1"/>
</dbReference>